<evidence type="ECO:0000256" key="1">
    <source>
        <dbReference type="SAM" id="SignalP"/>
    </source>
</evidence>
<protein>
    <recommendedName>
        <fullName evidence="4">SH3 domain-containing protein</fullName>
    </recommendedName>
</protein>
<reference evidence="2" key="1">
    <citation type="submission" date="2022-06" db="EMBL/GenBank/DDBJ databases">
        <title>Complete genome sequence of soil microorganisms Streptomyces sp. Qhu-M197 isolated from Alpine meadows habitats on the Tibetan Plateau.</title>
        <authorList>
            <person name="Zhang B."/>
            <person name="Xiang X."/>
            <person name="Fan J."/>
        </authorList>
    </citation>
    <scope>NUCLEOTIDE SEQUENCE</scope>
    <source>
        <strain evidence="2">Qhu-M197</strain>
    </source>
</reference>
<organism evidence="2 3">
    <name type="scientific">Streptomyces phaeoluteigriseus</name>
    <dbReference type="NCBI Taxonomy" id="114686"/>
    <lineage>
        <taxon>Bacteria</taxon>
        <taxon>Bacillati</taxon>
        <taxon>Actinomycetota</taxon>
        <taxon>Actinomycetes</taxon>
        <taxon>Kitasatosporales</taxon>
        <taxon>Streptomycetaceae</taxon>
        <taxon>Streptomyces</taxon>
        <taxon>Streptomyces aurantiacus group</taxon>
    </lineage>
</organism>
<dbReference type="EMBL" id="CP099468">
    <property type="protein sequence ID" value="USQ86152.1"/>
    <property type="molecule type" value="Genomic_DNA"/>
</dbReference>
<sequence length="140" mass="14764">MIGKHVKAAAASITLTTALAGVLVAPSARAATSAPATTTSAAAECGVRAHDGRLWCGNSGSAPTRVEPFHESPITGLLQSTFSYFTCWSPGGLHGGGNTTWYRTVPDWSSDGREGYVPADWVFTPSWFDADPSKYGLRRC</sequence>
<keyword evidence="3" id="KW-1185">Reference proteome</keyword>
<feature type="signal peptide" evidence="1">
    <location>
        <begin position="1"/>
        <end position="30"/>
    </location>
</feature>
<name>A0ABY4ZAT6_9ACTN</name>
<feature type="chain" id="PRO_5045504095" description="SH3 domain-containing protein" evidence="1">
    <location>
        <begin position="31"/>
        <end position="140"/>
    </location>
</feature>
<gene>
    <name evidence="2" type="ORF">NFX46_22075</name>
</gene>
<accession>A0ABY4ZAT6</accession>
<keyword evidence="1" id="KW-0732">Signal</keyword>
<proteinExistence type="predicted"/>
<evidence type="ECO:0000313" key="2">
    <source>
        <dbReference type="EMBL" id="USQ86152.1"/>
    </source>
</evidence>
<evidence type="ECO:0000313" key="3">
    <source>
        <dbReference type="Proteomes" id="UP001056374"/>
    </source>
</evidence>
<dbReference type="Proteomes" id="UP001056374">
    <property type="component" value="Chromosome"/>
</dbReference>
<evidence type="ECO:0008006" key="4">
    <source>
        <dbReference type="Google" id="ProtNLM"/>
    </source>
</evidence>
<dbReference type="RefSeq" id="WP_252551424.1">
    <property type="nucleotide sequence ID" value="NZ_CP099468.1"/>
</dbReference>